<dbReference type="OrthoDB" id="9916896at2"/>
<comment type="caution">
    <text evidence="2">The sequence shown here is derived from an EMBL/GenBank/DDBJ whole genome shotgun (WGS) entry which is preliminary data.</text>
</comment>
<dbReference type="AlphaFoldDB" id="A0A151Y5R6"/>
<accession>A0A151Y5R6</accession>
<protein>
    <submittedName>
        <fullName evidence="2">Uncharacterized protein</fullName>
    </submittedName>
</protein>
<sequence>MVLFKLRTVLACGAMMMSLVVFSMPVMHTVDFPQEKKQEMSVQKEKAEAAEKFAALNAQ</sequence>
<keyword evidence="3" id="KW-1185">Reference proteome</keyword>
<keyword evidence="1" id="KW-1133">Transmembrane helix</keyword>
<dbReference type="EMBL" id="LUAW01000009">
    <property type="protein sequence ID" value="KYQ73330.1"/>
    <property type="molecule type" value="Genomic_DNA"/>
</dbReference>
<organism evidence="2 3">
    <name type="scientific">Acinetobacter pragensis</name>
    <dbReference type="NCBI Taxonomy" id="1806892"/>
    <lineage>
        <taxon>Bacteria</taxon>
        <taxon>Pseudomonadati</taxon>
        <taxon>Pseudomonadota</taxon>
        <taxon>Gammaproteobacteria</taxon>
        <taxon>Moraxellales</taxon>
        <taxon>Moraxellaceae</taxon>
        <taxon>Acinetobacter</taxon>
    </lineage>
</organism>
<dbReference type="Proteomes" id="UP000076276">
    <property type="component" value="Unassembled WGS sequence"/>
</dbReference>
<dbReference type="RefSeq" id="WP_067666200.1">
    <property type="nucleotide sequence ID" value="NZ_CBCSIK010000004.1"/>
</dbReference>
<keyword evidence="1" id="KW-0472">Membrane</keyword>
<proteinExistence type="predicted"/>
<name>A0A151Y5R6_9GAMM</name>
<evidence type="ECO:0000313" key="3">
    <source>
        <dbReference type="Proteomes" id="UP000076276"/>
    </source>
</evidence>
<gene>
    <name evidence="2" type="ORF">AZH43_06325</name>
</gene>
<reference evidence="2 3" key="1">
    <citation type="submission" date="2016-03" db="EMBL/GenBank/DDBJ databases">
        <title>Acinetobacter genomospecies 28 strain ANC 4149.</title>
        <authorList>
            <person name="Radolfova-Krizova L."/>
            <person name="Nemec A."/>
        </authorList>
    </citation>
    <scope>NUCLEOTIDE SEQUENCE [LARGE SCALE GENOMIC DNA]</scope>
    <source>
        <strain evidence="2 3">ANC 4149</strain>
    </source>
</reference>
<keyword evidence="1" id="KW-0812">Transmembrane</keyword>
<evidence type="ECO:0000256" key="1">
    <source>
        <dbReference type="SAM" id="Phobius"/>
    </source>
</evidence>
<evidence type="ECO:0000313" key="2">
    <source>
        <dbReference type="EMBL" id="KYQ73330.1"/>
    </source>
</evidence>
<feature type="transmembrane region" description="Helical" evidence="1">
    <location>
        <begin position="6"/>
        <end position="27"/>
    </location>
</feature>